<dbReference type="SMART" id="SM00328">
    <property type="entry name" value="BPI1"/>
    <property type="match status" value="1"/>
</dbReference>
<dbReference type="InterPro" id="IPR001124">
    <property type="entry name" value="Lipid-bd_serum_glycop_C"/>
</dbReference>
<evidence type="ECO:0000256" key="2">
    <source>
        <dbReference type="ARBA" id="ARBA00060933"/>
    </source>
</evidence>
<dbReference type="Pfam" id="PF01273">
    <property type="entry name" value="LBP_BPI_CETP"/>
    <property type="match status" value="1"/>
</dbReference>
<dbReference type="Pfam" id="PF02886">
    <property type="entry name" value="LBP_BPI_CETP_C"/>
    <property type="match status" value="1"/>
</dbReference>
<comment type="similarity">
    <text evidence="2">Belongs to the BPI/LBP/Plunc superfamily. BPI/LBP (TC 1.C.40) family.</text>
</comment>
<dbReference type="PANTHER" id="PTHR46801:SF2">
    <property type="entry name" value="LIPOPOLYSACCHARIDE-BINDING PROTEIN"/>
    <property type="match status" value="1"/>
</dbReference>
<keyword evidence="1" id="KW-0325">Glycoprotein</keyword>
<name>A0A2N9GZ38_FAGSY</name>
<feature type="signal peptide" evidence="3">
    <location>
        <begin position="1"/>
        <end position="19"/>
    </location>
</feature>
<dbReference type="SMART" id="SM00329">
    <property type="entry name" value="BPI2"/>
    <property type="match status" value="1"/>
</dbReference>
<dbReference type="FunFam" id="3.15.10.10:FF:000001">
    <property type="entry name" value="phospholipid transfer protein-like"/>
    <property type="match status" value="1"/>
</dbReference>
<keyword evidence="3" id="KW-0732">Signal</keyword>
<evidence type="ECO:0000256" key="3">
    <source>
        <dbReference type="SAM" id="SignalP"/>
    </source>
</evidence>
<dbReference type="GO" id="GO:0005615">
    <property type="term" value="C:extracellular space"/>
    <property type="evidence" value="ECO:0007669"/>
    <property type="project" value="InterPro"/>
</dbReference>
<dbReference type="InterPro" id="IPR030675">
    <property type="entry name" value="BPI/LBP"/>
</dbReference>
<evidence type="ECO:0000259" key="5">
    <source>
        <dbReference type="SMART" id="SM00329"/>
    </source>
</evidence>
<dbReference type="InterPro" id="IPR017942">
    <property type="entry name" value="Lipid-bd_serum_glycop_N"/>
</dbReference>
<dbReference type="Gene3D" id="3.15.10.10">
    <property type="entry name" value="Bactericidal permeability-increasing protein, domain 1"/>
    <property type="match status" value="1"/>
</dbReference>
<dbReference type="Gene3D" id="3.15.20.10">
    <property type="entry name" value="Bactericidal permeability-increasing protein, domain 2"/>
    <property type="match status" value="1"/>
</dbReference>
<feature type="chain" id="PRO_5014686358" description="Lipid-binding serum glycoprotein C-terminal domain-containing protein" evidence="3">
    <location>
        <begin position="20"/>
        <end position="466"/>
    </location>
</feature>
<dbReference type="InterPro" id="IPR017943">
    <property type="entry name" value="Bactericidal_perm-incr_a/b_dom"/>
</dbReference>
<gene>
    <name evidence="6" type="ORF">FSB_LOCUS32787</name>
</gene>
<sequence>MAAIILFIVLSFLFTPTSTQLHSNEEGFISVYISEKGLDFAKDVLIDKAVSSIIPLQLPDIEKSVKIPLVGKVHMLLSNIIIYHVDIASSYVNTGETAILLVASGATANLSMSWQYTYKTWLVPIAITDDGGASVQVEGMEVGVTAALKNQEGNLKLSVLECECHVKYISIKLDGGASWLYQGVVDAFERKIVTAVENAISKKIREGIIKLDSKLQSLPKQIPVYGTAVLNVTFVDNPVLSDSSVKFEINGLVTAKDAFVVSNYNHKRGMSSSSCSSPAKMIQISLQESVFNSLSSVYFDADYMHWIVDKMPDQSILNTAGWRYIVPQLYKQYPNDDMNINISVSSLPIIKVAKDDISAFVNLDVTIDVNDAGEVIPVACISLEISTSGSAEILRNNLAGSVRLKGFSAYLKWSEIGNINIHLLKPVMSTILKTVFLPIVNLHLKRGFPLPMLHGFTLQNAEIVCT</sequence>
<feature type="domain" description="Lipid-binding serum glycoprotein C-terminal" evidence="5">
    <location>
        <begin position="276"/>
        <end position="466"/>
    </location>
</feature>
<evidence type="ECO:0008006" key="7">
    <source>
        <dbReference type="Google" id="ProtNLM"/>
    </source>
</evidence>
<evidence type="ECO:0000313" key="6">
    <source>
        <dbReference type="EMBL" id="SPD04905.1"/>
    </source>
</evidence>
<reference evidence="6" key="1">
    <citation type="submission" date="2018-02" db="EMBL/GenBank/DDBJ databases">
        <authorList>
            <person name="Cohen D.B."/>
            <person name="Kent A.D."/>
        </authorList>
    </citation>
    <scope>NUCLEOTIDE SEQUENCE</scope>
</reference>
<dbReference type="AlphaFoldDB" id="A0A2N9GZ38"/>
<dbReference type="InterPro" id="IPR045897">
    <property type="entry name" value="BPI/LBP_pln"/>
</dbReference>
<organism evidence="6">
    <name type="scientific">Fagus sylvatica</name>
    <name type="common">Beechnut</name>
    <dbReference type="NCBI Taxonomy" id="28930"/>
    <lineage>
        <taxon>Eukaryota</taxon>
        <taxon>Viridiplantae</taxon>
        <taxon>Streptophyta</taxon>
        <taxon>Embryophyta</taxon>
        <taxon>Tracheophyta</taxon>
        <taxon>Spermatophyta</taxon>
        <taxon>Magnoliopsida</taxon>
        <taxon>eudicotyledons</taxon>
        <taxon>Gunneridae</taxon>
        <taxon>Pentapetalae</taxon>
        <taxon>rosids</taxon>
        <taxon>fabids</taxon>
        <taxon>Fagales</taxon>
        <taxon>Fagaceae</taxon>
        <taxon>Fagus</taxon>
    </lineage>
</organism>
<feature type="domain" description="Lipid-binding serum glycoprotein N-terminal" evidence="4">
    <location>
        <begin position="33"/>
        <end position="258"/>
    </location>
</feature>
<accession>A0A2N9GZ38</accession>
<dbReference type="SUPFAM" id="SSF55394">
    <property type="entry name" value="Bactericidal permeability-increasing protein, BPI"/>
    <property type="match status" value="2"/>
</dbReference>
<evidence type="ECO:0000256" key="1">
    <source>
        <dbReference type="ARBA" id="ARBA00023180"/>
    </source>
</evidence>
<dbReference type="CDD" id="cd00025">
    <property type="entry name" value="BPI1"/>
    <property type="match status" value="1"/>
</dbReference>
<protein>
    <recommendedName>
        <fullName evidence="7">Lipid-binding serum glycoprotein C-terminal domain-containing protein</fullName>
    </recommendedName>
</protein>
<proteinExistence type="inferred from homology"/>
<dbReference type="PANTHER" id="PTHR46801">
    <property type="entry name" value="OS06G0309200 PROTEIN"/>
    <property type="match status" value="1"/>
</dbReference>
<dbReference type="PIRSF" id="PIRSF002417">
    <property type="entry name" value="Lipid_binding_protein"/>
    <property type="match status" value="1"/>
</dbReference>
<evidence type="ECO:0000259" key="4">
    <source>
        <dbReference type="SMART" id="SM00328"/>
    </source>
</evidence>
<dbReference type="EMBL" id="OIVN01002591">
    <property type="protein sequence ID" value="SPD04905.1"/>
    <property type="molecule type" value="Genomic_DNA"/>
</dbReference>
<dbReference type="GO" id="GO:0008289">
    <property type="term" value="F:lipid binding"/>
    <property type="evidence" value="ECO:0007669"/>
    <property type="project" value="InterPro"/>
</dbReference>